<dbReference type="AlphaFoldDB" id="A0A1F5MI91"/>
<dbReference type="Pfam" id="PF13470">
    <property type="entry name" value="PIN_3"/>
    <property type="match status" value="1"/>
</dbReference>
<dbReference type="InterPro" id="IPR002850">
    <property type="entry name" value="PIN_toxin-like"/>
</dbReference>
<comment type="caution">
    <text evidence="2">The sequence shown here is derived from an EMBL/GenBank/DDBJ whole genome shotgun (WGS) entry which is preliminary data.</text>
</comment>
<organism evidence="2 3">
    <name type="scientific">Candidatus Daviesbacteria bacterium RIFCSPLOWO2_02_FULL_36_7</name>
    <dbReference type="NCBI Taxonomy" id="1797792"/>
    <lineage>
        <taxon>Bacteria</taxon>
        <taxon>Candidatus Daviesiibacteriota</taxon>
    </lineage>
</organism>
<dbReference type="Proteomes" id="UP000178859">
    <property type="component" value="Unassembled WGS sequence"/>
</dbReference>
<feature type="domain" description="PIN" evidence="1">
    <location>
        <begin position="2"/>
        <end position="111"/>
    </location>
</feature>
<sequence length="125" mass="14540">MLSIVVDTNQFLSGFIYHGMIKTVFDLILNNRLKLYVSPTLKTEILEKLKKFEVNGQAQNEVMYFMETRGISIEPTVKIDVCRDKKDNFLLELSEEARADYLITRDRDLLELPGAKWKNTKIVKP</sequence>
<dbReference type="PANTHER" id="PTHR34610">
    <property type="entry name" value="SSL7007 PROTEIN"/>
    <property type="match status" value="1"/>
</dbReference>
<evidence type="ECO:0000313" key="2">
    <source>
        <dbReference type="EMBL" id="OGE65083.1"/>
    </source>
</evidence>
<dbReference type="SMART" id="SM00670">
    <property type="entry name" value="PINc"/>
    <property type="match status" value="1"/>
</dbReference>
<proteinExistence type="predicted"/>
<dbReference type="PANTHER" id="PTHR34610:SF3">
    <property type="entry name" value="SSL7007 PROTEIN"/>
    <property type="match status" value="1"/>
</dbReference>
<dbReference type="InterPro" id="IPR029060">
    <property type="entry name" value="PIN-like_dom_sf"/>
</dbReference>
<gene>
    <name evidence="2" type="ORF">A3I48_01370</name>
</gene>
<protein>
    <submittedName>
        <fullName evidence="2">Putative toxin-antitoxin system toxin component, PIN family</fullName>
    </submittedName>
</protein>
<accession>A0A1F5MI91</accession>
<feature type="non-terminal residue" evidence="2">
    <location>
        <position position="125"/>
    </location>
</feature>
<dbReference type="InterPro" id="IPR002716">
    <property type="entry name" value="PIN_dom"/>
</dbReference>
<name>A0A1F5MI91_9BACT</name>
<dbReference type="NCBIfam" id="TIGR00305">
    <property type="entry name" value="putative toxin-antitoxin system toxin component, PIN family"/>
    <property type="match status" value="1"/>
</dbReference>
<dbReference type="EMBL" id="MFDT01000002">
    <property type="protein sequence ID" value="OGE65083.1"/>
    <property type="molecule type" value="Genomic_DNA"/>
</dbReference>
<evidence type="ECO:0000313" key="3">
    <source>
        <dbReference type="Proteomes" id="UP000178859"/>
    </source>
</evidence>
<reference evidence="2 3" key="1">
    <citation type="journal article" date="2016" name="Nat. Commun.">
        <title>Thousands of microbial genomes shed light on interconnected biogeochemical processes in an aquifer system.</title>
        <authorList>
            <person name="Anantharaman K."/>
            <person name="Brown C.T."/>
            <person name="Hug L.A."/>
            <person name="Sharon I."/>
            <person name="Castelle C.J."/>
            <person name="Probst A.J."/>
            <person name="Thomas B.C."/>
            <person name="Singh A."/>
            <person name="Wilkins M.J."/>
            <person name="Karaoz U."/>
            <person name="Brodie E.L."/>
            <person name="Williams K.H."/>
            <person name="Hubbard S.S."/>
            <person name="Banfield J.F."/>
        </authorList>
    </citation>
    <scope>NUCLEOTIDE SEQUENCE [LARGE SCALE GENOMIC DNA]</scope>
</reference>
<evidence type="ECO:0000259" key="1">
    <source>
        <dbReference type="SMART" id="SM00670"/>
    </source>
</evidence>
<dbReference type="SUPFAM" id="SSF88723">
    <property type="entry name" value="PIN domain-like"/>
    <property type="match status" value="1"/>
</dbReference>